<dbReference type="AlphaFoldDB" id="Q72KJ2"/>
<dbReference type="EMBL" id="AE017221">
    <property type="protein sequence ID" value="AAS80790.1"/>
    <property type="molecule type" value="Genomic_DNA"/>
</dbReference>
<evidence type="ECO:0000313" key="1">
    <source>
        <dbReference type="EMBL" id="AAS80790.1"/>
    </source>
</evidence>
<dbReference type="PROSITE" id="PS51257">
    <property type="entry name" value="PROKAR_LIPOPROTEIN"/>
    <property type="match status" value="1"/>
</dbReference>
<dbReference type="HOGENOM" id="CLU_1651363_0_0_0"/>
<evidence type="ECO:0008006" key="3">
    <source>
        <dbReference type="Google" id="ProtNLM"/>
    </source>
</evidence>
<gene>
    <name evidence="1" type="ordered locus">TT_C0442</name>
</gene>
<accession>Q72KJ2</accession>
<dbReference type="Proteomes" id="UP000000592">
    <property type="component" value="Chromosome"/>
</dbReference>
<protein>
    <recommendedName>
        <fullName evidence="3">Lipoprotein</fullName>
    </recommendedName>
</protein>
<sequence length="155" mass="16654">MRGLVASFLALALGACTVTISPAPPSIWNLWSQDRYCTHRTTRVDFGFSFSGVLTRLEVYLLDEGQKPWEARPGQKVADLDTLIVGSGEVMGYVDVTPAQTQQALGPQGIIVEPVGNKVFWVRGFNGSAASAYVESSVVMFPDNTNACDPGETAP</sequence>
<name>Q72KJ2_THET2</name>
<dbReference type="eggNOG" id="ENOG502ZDK0">
    <property type="taxonomic scope" value="Bacteria"/>
</dbReference>
<organism evidence="1 2">
    <name type="scientific">Thermus thermophilus (strain ATCC BAA-163 / DSM 7039 / HB27)</name>
    <dbReference type="NCBI Taxonomy" id="262724"/>
    <lineage>
        <taxon>Bacteria</taxon>
        <taxon>Thermotogati</taxon>
        <taxon>Deinococcota</taxon>
        <taxon>Deinococci</taxon>
        <taxon>Thermales</taxon>
        <taxon>Thermaceae</taxon>
        <taxon>Thermus</taxon>
    </lineage>
</organism>
<reference evidence="1 2" key="1">
    <citation type="journal article" date="2004" name="Nat. Biotechnol.">
        <title>The genome sequence of the extreme thermophile Thermus thermophilus.</title>
        <authorList>
            <person name="Henne A."/>
            <person name="Brueggemann H."/>
            <person name="Raasch C."/>
            <person name="Wiezer A."/>
            <person name="Hartsch T."/>
            <person name="Liesegang H."/>
            <person name="Johann A."/>
            <person name="Lienard T."/>
            <person name="Gohl O."/>
            <person name="Martinez-Arias R."/>
            <person name="Jacobi C."/>
            <person name="Starkuviene V."/>
            <person name="Schlenczeck S."/>
            <person name="Dencker S."/>
            <person name="Huber R."/>
            <person name="Klenk H.-P."/>
            <person name="Overbeek R."/>
            <person name="Kramer W."/>
            <person name="Merkl R."/>
            <person name="Gottschalk G."/>
            <person name="Fritz H.-J."/>
        </authorList>
    </citation>
    <scope>NUCLEOTIDE SEQUENCE [LARGE SCALE GENOMIC DNA]</scope>
    <source>
        <strain evidence="2">ATCC BAA-163 / DSM 7039 / HB27</strain>
    </source>
</reference>
<proteinExistence type="predicted"/>
<dbReference type="RefSeq" id="WP_011172888.1">
    <property type="nucleotide sequence ID" value="NC_005835.1"/>
</dbReference>
<dbReference type="OrthoDB" id="31716at2"/>
<dbReference type="KEGG" id="tth:TT_C0442"/>
<evidence type="ECO:0000313" key="2">
    <source>
        <dbReference type="Proteomes" id="UP000000592"/>
    </source>
</evidence>